<keyword evidence="4" id="KW-1185">Reference proteome</keyword>
<reference evidence="3 4" key="1">
    <citation type="submission" date="2016-10" db="EMBL/GenBank/DDBJ databases">
        <authorList>
            <person name="Cai Z."/>
        </authorList>
    </citation>
    <scope>NUCLEOTIDE SEQUENCE [LARGE SCALE GENOMIC DNA]</scope>
</reference>
<dbReference type="Gene3D" id="3.30.200.20">
    <property type="entry name" value="Phosphorylase Kinase, domain 1"/>
    <property type="match status" value="1"/>
</dbReference>
<dbReference type="Pfam" id="PF07714">
    <property type="entry name" value="PK_Tyr_Ser-Thr"/>
    <property type="match status" value="1"/>
</dbReference>
<proteinExistence type="predicted"/>
<gene>
    <name evidence="3" type="ORF">BQ4739_LOCUS9998</name>
</gene>
<organism evidence="3 4">
    <name type="scientific">Tetradesmus obliquus</name>
    <name type="common">Green alga</name>
    <name type="synonym">Acutodesmus obliquus</name>
    <dbReference type="NCBI Taxonomy" id="3088"/>
    <lineage>
        <taxon>Eukaryota</taxon>
        <taxon>Viridiplantae</taxon>
        <taxon>Chlorophyta</taxon>
        <taxon>core chlorophytes</taxon>
        <taxon>Chlorophyceae</taxon>
        <taxon>CS clade</taxon>
        <taxon>Sphaeropleales</taxon>
        <taxon>Scenedesmaceae</taxon>
        <taxon>Tetradesmus</taxon>
    </lineage>
</organism>
<feature type="region of interest" description="Disordered" evidence="1">
    <location>
        <begin position="501"/>
        <end position="540"/>
    </location>
</feature>
<feature type="region of interest" description="Disordered" evidence="1">
    <location>
        <begin position="265"/>
        <end position="334"/>
    </location>
</feature>
<dbReference type="InterPro" id="IPR011009">
    <property type="entry name" value="Kinase-like_dom_sf"/>
</dbReference>
<dbReference type="SMART" id="SM00220">
    <property type="entry name" value="S_TKc"/>
    <property type="match status" value="1"/>
</dbReference>
<name>A0A383VXW7_TETOB</name>
<dbReference type="InterPro" id="IPR000719">
    <property type="entry name" value="Prot_kinase_dom"/>
</dbReference>
<dbReference type="GO" id="GO:0004674">
    <property type="term" value="F:protein serine/threonine kinase activity"/>
    <property type="evidence" value="ECO:0007669"/>
    <property type="project" value="TreeGrafter"/>
</dbReference>
<feature type="compositionally biased region" description="Low complexity" evidence="1">
    <location>
        <begin position="321"/>
        <end position="334"/>
    </location>
</feature>
<accession>A0A383VXW7</accession>
<dbReference type="InterPro" id="IPR008271">
    <property type="entry name" value="Ser/Thr_kinase_AS"/>
</dbReference>
<dbReference type="InterPro" id="IPR051681">
    <property type="entry name" value="Ser/Thr_Kinases-Pseudokinases"/>
</dbReference>
<evidence type="ECO:0000313" key="4">
    <source>
        <dbReference type="Proteomes" id="UP000256970"/>
    </source>
</evidence>
<feature type="domain" description="Protein kinase" evidence="2">
    <location>
        <begin position="28"/>
        <end position="313"/>
    </location>
</feature>
<feature type="compositionally biased region" description="Low complexity" evidence="1">
    <location>
        <begin position="274"/>
        <end position="298"/>
    </location>
</feature>
<dbReference type="Gene3D" id="1.10.510.10">
    <property type="entry name" value="Transferase(Phosphotransferase) domain 1"/>
    <property type="match status" value="2"/>
</dbReference>
<evidence type="ECO:0000313" key="3">
    <source>
        <dbReference type="EMBL" id="SZX69709.1"/>
    </source>
</evidence>
<dbReference type="GO" id="GO:0005524">
    <property type="term" value="F:ATP binding"/>
    <property type="evidence" value="ECO:0007669"/>
    <property type="project" value="InterPro"/>
</dbReference>
<protein>
    <recommendedName>
        <fullName evidence="2">Protein kinase domain-containing protein</fullName>
    </recommendedName>
</protein>
<dbReference type="PROSITE" id="PS00108">
    <property type="entry name" value="PROTEIN_KINASE_ST"/>
    <property type="match status" value="1"/>
</dbReference>
<sequence>MEAQPSSLLPLIAFQHHVGSLFIPPEEIYFVCELGVGDLAVVEHGRWRRGASSTLPVVVKGYKPFVVGSPQDFRELLLEASKLHRLRHPNITHFLGLGCFSHGSLAEVRESMFMVEAYVGTRNLRKLIGEQMRCRLKNLYSMKAALRWAAEAASALAALHEQQPPYIHGDVKADNVFLTDGANLERAVAKLGDLKPHRHVYDREPSMLSQHQAHVAAKQVRQSSLARFTLERSSCSSSGSAAAWPSSAAGGSSCSSLVSEAGDHHHSLWQGRMQQPQQQQQPERCKSLQLQQQPQQEEQAWDAPCKERAHSLPMPIGATHSSSSSNSSRLQSAGSCPAVWEPASMLDADATCCAASPRSSSCSRADARGLRSSSLGSAGEVHGCDAAGGVFATSRSLPLSSCLSASELESTAAAKAAAEAAAASSCDAAAATGSGEVAAGRRRNRAVCLSDSASSTTSASSGSVRVKPAGNLASLATAEDEEDEDDELSPSMRRLLREAAAADELGSSSSGGSSPLAPQEHRQHQQQLLQGQGSGSSSLMHDDIWDCSAHGSFRAVSLSHKSKSVPGAMPDIQDEQLQQQQQSGMHLTSAHSAPANIGAGALLNDSKVHHGKLMMPLSAPSAAQGESLQQPQQQLAKQQPALFSQQLLHAKQQQQQAAAVQAGSSVCYGWELSPSGAASPCGAVHSTMLDLFADMAEEEVLLCRRPRDQYTLSPGSMVQHRLQAAGSPSSALQLIKAAQQQQQQQSWEPAFSSVGSCPAAVCGSVGQPGLERTGSLRGGAPSAIESKQHGSNSAFAALTAIDCIREETSSIATDSVMGSCPASRESTAHGGVHYYGDTPYSSKDQLQGGVKAGLSAGALLPLRSIGSNSGSGDSISDAFAAAAAAVAEEQQQQLEGLDSSCKRSSSLKSSGSLADQVAAADAAAAAASPLSPRSCLHISGKGAEQGLAGDDSAAAAADVSVGGQKRVRFTVERPAGTTPSRDYSLLYAAPELLSGQRPTEKVDVFAFGVVLYELLSRSLLISHCAAAVGHNRSRRSRHGSGGSRHGGRHSPHATAATPSAAAAADPAAGPAASHDSSGALPEQQLLLAYAQMVAGGYRPPFPEHFPPTVVDLIAGCWAAEPHQRPRMSDVLAQLQAWRQDRQLLQCLDSYLAGLADLGYGPGGMAGPSCGCGCVIS</sequence>
<dbReference type="AlphaFoldDB" id="A0A383VXW7"/>
<evidence type="ECO:0000256" key="1">
    <source>
        <dbReference type="SAM" id="MobiDB-lite"/>
    </source>
</evidence>
<feature type="compositionally biased region" description="Low complexity" evidence="1">
    <location>
        <begin position="525"/>
        <end position="539"/>
    </location>
</feature>
<dbReference type="PROSITE" id="PS50011">
    <property type="entry name" value="PROTEIN_KINASE_DOM"/>
    <property type="match status" value="1"/>
</dbReference>
<dbReference type="InterPro" id="IPR001245">
    <property type="entry name" value="Ser-Thr/Tyr_kinase_cat_dom"/>
</dbReference>
<evidence type="ECO:0000259" key="2">
    <source>
        <dbReference type="PROSITE" id="PS50011"/>
    </source>
</evidence>
<feature type="compositionally biased region" description="Low complexity" evidence="1">
    <location>
        <begin position="1052"/>
        <end position="1077"/>
    </location>
</feature>
<dbReference type="STRING" id="3088.A0A383VXW7"/>
<dbReference type="Proteomes" id="UP000256970">
    <property type="component" value="Unassembled WGS sequence"/>
</dbReference>
<dbReference type="SUPFAM" id="SSF56112">
    <property type="entry name" value="Protein kinase-like (PK-like)"/>
    <property type="match status" value="2"/>
</dbReference>
<dbReference type="Pfam" id="PF00069">
    <property type="entry name" value="Pkinase"/>
    <property type="match status" value="1"/>
</dbReference>
<dbReference type="PANTHER" id="PTHR44329:SF289">
    <property type="entry name" value="SERINE_THREONINE-PROTEIN KINASE VIK"/>
    <property type="match status" value="1"/>
</dbReference>
<feature type="compositionally biased region" description="Low complexity" evidence="1">
    <location>
        <begin position="501"/>
        <end position="514"/>
    </location>
</feature>
<dbReference type="EMBL" id="FNXT01000950">
    <property type="protein sequence ID" value="SZX69709.1"/>
    <property type="molecule type" value="Genomic_DNA"/>
</dbReference>
<feature type="region of interest" description="Disordered" evidence="1">
    <location>
        <begin position="1030"/>
        <end position="1077"/>
    </location>
</feature>
<dbReference type="PANTHER" id="PTHR44329">
    <property type="entry name" value="SERINE/THREONINE-PROTEIN KINASE TNNI3K-RELATED"/>
    <property type="match status" value="1"/>
</dbReference>